<gene>
    <name evidence="2" type="ORF">NF867_09645</name>
</gene>
<dbReference type="AlphaFoldDB" id="A0A9X2JF82"/>
<dbReference type="InterPro" id="IPR001173">
    <property type="entry name" value="Glyco_trans_2-like"/>
</dbReference>
<evidence type="ECO:0000259" key="1">
    <source>
        <dbReference type="Pfam" id="PF00535"/>
    </source>
</evidence>
<dbReference type="SUPFAM" id="SSF53448">
    <property type="entry name" value="Nucleotide-diphospho-sugar transferases"/>
    <property type="match status" value="1"/>
</dbReference>
<proteinExistence type="predicted"/>
<dbReference type="RefSeq" id="WP_252587629.1">
    <property type="nucleotide sequence ID" value="NZ_JAMWYS010000032.1"/>
</dbReference>
<evidence type="ECO:0000313" key="3">
    <source>
        <dbReference type="Proteomes" id="UP001155182"/>
    </source>
</evidence>
<accession>A0A9X2JF82</accession>
<comment type="caution">
    <text evidence="2">The sequence shown here is derived from an EMBL/GenBank/DDBJ whole genome shotgun (WGS) entry which is preliminary data.</text>
</comment>
<keyword evidence="3" id="KW-1185">Reference proteome</keyword>
<evidence type="ECO:0000313" key="2">
    <source>
        <dbReference type="EMBL" id="MCO4293126.1"/>
    </source>
</evidence>
<dbReference type="PANTHER" id="PTHR22916:SF3">
    <property type="entry name" value="UDP-GLCNAC:BETAGAL BETA-1,3-N-ACETYLGLUCOSAMINYLTRANSFERASE-LIKE PROTEIN 1"/>
    <property type="match status" value="1"/>
</dbReference>
<dbReference type="CDD" id="cd06433">
    <property type="entry name" value="GT_2_WfgS_like"/>
    <property type="match status" value="1"/>
</dbReference>
<feature type="domain" description="Glycosyltransferase 2-like" evidence="1">
    <location>
        <begin position="4"/>
        <end position="162"/>
    </location>
</feature>
<dbReference type="Proteomes" id="UP001155182">
    <property type="component" value="Unassembled WGS sequence"/>
</dbReference>
<dbReference type="Pfam" id="PF00535">
    <property type="entry name" value="Glycos_transf_2"/>
    <property type="match status" value="1"/>
</dbReference>
<dbReference type="GO" id="GO:0016758">
    <property type="term" value="F:hexosyltransferase activity"/>
    <property type="evidence" value="ECO:0007669"/>
    <property type="project" value="UniProtKB-ARBA"/>
</dbReference>
<reference evidence="2" key="1">
    <citation type="submission" date="2022-06" db="EMBL/GenBank/DDBJ databases">
        <title>Solitalea sp. MAHUQ-68 isolated from rhizospheric soil.</title>
        <authorList>
            <person name="Huq M.A."/>
        </authorList>
    </citation>
    <scope>NUCLEOTIDE SEQUENCE</scope>
    <source>
        <strain evidence="2">MAHUQ-68</strain>
    </source>
</reference>
<dbReference type="EMBL" id="JAMWYS010000032">
    <property type="protein sequence ID" value="MCO4293126.1"/>
    <property type="molecule type" value="Genomic_DNA"/>
</dbReference>
<protein>
    <submittedName>
        <fullName evidence="2">Glycosyltransferase</fullName>
    </submittedName>
</protein>
<sequence length="247" mass="28448">MKVSIITVVYNNKETIDDTIKSILNQSYKNIEYIIIDGNSNDGTCEIIKSYGDKITKFISEPDKGIYDAMNKGLSLAIGDVIGILNADDFYVNNNVISKIVAAFDQTHCDAVYSDLIYVDQFNISKQIRKWKTGKYKPGSFLNGWMPPHPTFFVRREVYEEHGLFNTLLRSAADYEIMLRFIHKHKIKLGYIPEVLVKMRAGGVSNVSLKNRLRANKEDRMAWQINGLKPYFFTTWLKPLRKISQFI</sequence>
<dbReference type="Gene3D" id="3.90.550.10">
    <property type="entry name" value="Spore Coat Polysaccharide Biosynthesis Protein SpsA, Chain A"/>
    <property type="match status" value="1"/>
</dbReference>
<dbReference type="InterPro" id="IPR029044">
    <property type="entry name" value="Nucleotide-diphossugar_trans"/>
</dbReference>
<name>A0A9X2JF82_9SPHI</name>
<dbReference type="PANTHER" id="PTHR22916">
    <property type="entry name" value="GLYCOSYLTRANSFERASE"/>
    <property type="match status" value="1"/>
</dbReference>
<organism evidence="2 3">
    <name type="scientific">Solitalea agri</name>
    <dbReference type="NCBI Taxonomy" id="2953739"/>
    <lineage>
        <taxon>Bacteria</taxon>
        <taxon>Pseudomonadati</taxon>
        <taxon>Bacteroidota</taxon>
        <taxon>Sphingobacteriia</taxon>
        <taxon>Sphingobacteriales</taxon>
        <taxon>Sphingobacteriaceae</taxon>
        <taxon>Solitalea</taxon>
    </lineage>
</organism>